<proteinExistence type="predicted"/>
<evidence type="ECO:0000256" key="1">
    <source>
        <dbReference type="SAM" id="Phobius"/>
    </source>
</evidence>
<protein>
    <submittedName>
        <fullName evidence="2">Type IV pilus modification protein PilV</fullName>
    </submittedName>
</protein>
<dbReference type="EMBL" id="JAYFUH010000249">
    <property type="protein sequence ID" value="MEA5669021.1"/>
    <property type="molecule type" value="Genomic_DNA"/>
</dbReference>
<dbReference type="SUPFAM" id="SSF54523">
    <property type="entry name" value="Pili subunits"/>
    <property type="match status" value="1"/>
</dbReference>
<dbReference type="PROSITE" id="PS00409">
    <property type="entry name" value="PROKAR_NTER_METHYL"/>
    <property type="match status" value="1"/>
</dbReference>
<keyword evidence="3" id="KW-1185">Reference proteome</keyword>
<keyword evidence="1" id="KW-0812">Transmembrane</keyword>
<organism evidence="2 3">
    <name type="scientific">Stenotrophomonas capsici</name>
    <dbReference type="NCBI Taxonomy" id="3110230"/>
    <lineage>
        <taxon>Bacteria</taxon>
        <taxon>Pseudomonadati</taxon>
        <taxon>Pseudomonadota</taxon>
        <taxon>Gammaproteobacteria</taxon>
        <taxon>Lysobacterales</taxon>
        <taxon>Lysobacteraceae</taxon>
        <taxon>Stenotrophomonas</taxon>
    </lineage>
</organism>
<comment type="caution">
    <text evidence="2">The sequence shown here is derived from an EMBL/GenBank/DDBJ whole genome shotgun (WGS) entry which is preliminary data.</text>
</comment>
<dbReference type="InterPro" id="IPR045584">
    <property type="entry name" value="Pilin-like"/>
</dbReference>
<feature type="transmembrane region" description="Helical" evidence="1">
    <location>
        <begin position="21"/>
        <end position="43"/>
    </location>
</feature>
<dbReference type="Pfam" id="PF07963">
    <property type="entry name" value="N_methyl"/>
    <property type="match status" value="1"/>
</dbReference>
<dbReference type="RefSeq" id="WP_323439413.1">
    <property type="nucleotide sequence ID" value="NZ_JAYFUH010000249.1"/>
</dbReference>
<dbReference type="InterPro" id="IPR012902">
    <property type="entry name" value="N_methyl_site"/>
</dbReference>
<gene>
    <name evidence="2" type="primary">pilV</name>
    <name evidence="2" type="ORF">VA603_15855</name>
</gene>
<dbReference type="InterPro" id="IPR013362">
    <property type="entry name" value="Pilus_4_PilV"/>
</dbReference>
<sequence>MSVPSGRRGRSLGLASAQRGFTLVEVMIAVLILGFGLLGLALLQTMNVRFVQSSNFRTQATNLSYELLDQVRANRISRSSYAGTFTALTSDADCTSPTGPNLTPDAFTKDWRCRMGKALGADAEAEVTLNGDVVEVVVSWADERWDVDGESGKVTVRTQL</sequence>
<name>A0ABU5V6N7_9GAMM</name>
<keyword evidence="1" id="KW-1133">Transmembrane helix</keyword>
<dbReference type="NCBIfam" id="TIGR02532">
    <property type="entry name" value="IV_pilin_GFxxxE"/>
    <property type="match status" value="1"/>
</dbReference>
<dbReference type="Proteomes" id="UP001301653">
    <property type="component" value="Unassembled WGS sequence"/>
</dbReference>
<reference evidence="2 3" key="1">
    <citation type="submission" date="2023-12" db="EMBL/GenBank/DDBJ databases">
        <title>Stenotrophomonas guangdongensis sp. nov., isolated from wilted pepper plants (Capsicum annuum).</title>
        <authorList>
            <person name="Qiu M."/>
            <person name="Li Y."/>
            <person name="Liu Q."/>
            <person name="Zhang X."/>
            <person name="Huang Y."/>
            <person name="Guo R."/>
            <person name="Hu M."/>
            <person name="Zhou J."/>
            <person name="Zhou X."/>
        </authorList>
    </citation>
    <scope>NUCLEOTIDE SEQUENCE [LARGE SCALE GENOMIC DNA]</scope>
    <source>
        <strain evidence="2 3">MH1</strain>
    </source>
</reference>
<accession>A0ABU5V6N7</accession>
<evidence type="ECO:0000313" key="3">
    <source>
        <dbReference type="Proteomes" id="UP001301653"/>
    </source>
</evidence>
<dbReference type="NCBIfam" id="TIGR02523">
    <property type="entry name" value="type_IV_pilV"/>
    <property type="match status" value="1"/>
</dbReference>
<keyword evidence="1" id="KW-0472">Membrane</keyword>
<evidence type="ECO:0000313" key="2">
    <source>
        <dbReference type="EMBL" id="MEA5669021.1"/>
    </source>
</evidence>